<evidence type="ECO:0000256" key="3">
    <source>
        <dbReference type="ARBA" id="ARBA00022553"/>
    </source>
</evidence>
<dbReference type="Pfam" id="PF02518">
    <property type="entry name" value="HATPase_c"/>
    <property type="match status" value="1"/>
</dbReference>
<keyword evidence="11" id="KW-1185">Reference proteome</keyword>
<feature type="domain" description="Histidine kinase/HSP90-like ATPase" evidence="9">
    <location>
        <begin position="141"/>
        <end position="236"/>
    </location>
</feature>
<evidence type="ECO:0000256" key="1">
    <source>
        <dbReference type="ARBA" id="ARBA00000085"/>
    </source>
</evidence>
<keyword evidence="7" id="KW-0067">ATP-binding</keyword>
<dbReference type="EMBL" id="JACWMX010000003">
    <property type="protein sequence ID" value="MBD1393347.1"/>
    <property type="molecule type" value="Genomic_DNA"/>
</dbReference>
<evidence type="ECO:0000256" key="7">
    <source>
        <dbReference type="ARBA" id="ARBA00022840"/>
    </source>
</evidence>
<dbReference type="GO" id="GO:0016020">
    <property type="term" value="C:membrane"/>
    <property type="evidence" value="ECO:0007669"/>
    <property type="project" value="InterPro"/>
</dbReference>
<evidence type="ECO:0000256" key="5">
    <source>
        <dbReference type="ARBA" id="ARBA00022741"/>
    </source>
</evidence>
<dbReference type="SUPFAM" id="SSF55874">
    <property type="entry name" value="ATPase domain of HSP90 chaperone/DNA topoisomerase II/histidine kinase"/>
    <property type="match status" value="1"/>
</dbReference>
<evidence type="ECO:0000256" key="4">
    <source>
        <dbReference type="ARBA" id="ARBA00022679"/>
    </source>
</evidence>
<dbReference type="PANTHER" id="PTHR24421:SF10">
    <property type="entry name" value="NITRATE_NITRITE SENSOR PROTEIN NARQ"/>
    <property type="match status" value="1"/>
</dbReference>
<reference evidence="10" key="1">
    <citation type="submission" date="2020-09" db="EMBL/GenBank/DDBJ databases">
        <title>Novel species of Mucilaginibacter isolated from a glacier on the Tibetan Plateau.</title>
        <authorList>
            <person name="Liu Q."/>
            <person name="Xin Y.-H."/>
        </authorList>
    </citation>
    <scope>NUCLEOTIDE SEQUENCE</scope>
    <source>
        <strain evidence="10">ZB1P21</strain>
    </source>
</reference>
<keyword evidence="3" id="KW-0597">Phosphoprotein</keyword>
<dbReference type="AlphaFoldDB" id="A0A926NQT7"/>
<keyword evidence="8" id="KW-0902">Two-component regulatory system</keyword>
<dbReference type="InterPro" id="IPR003594">
    <property type="entry name" value="HATPase_dom"/>
</dbReference>
<comment type="catalytic activity">
    <reaction evidence="1">
        <text>ATP + protein L-histidine = ADP + protein N-phospho-L-histidine.</text>
        <dbReference type="EC" id="2.7.13.3"/>
    </reaction>
</comment>
<gene>
    <name evidence="10" type="ORF">IDJ76_09575</name>
</gene>
<dbReference type="InterPro" id="IPR036890">
    <property type="entry name" value="HATPase_C_sf"/>
</dbReference>
<evidence type="ECO:0000256" key="8">
    <source>
        <dbReference type="ARBA" id="ARBA00023012"/>
    </source>
</evidence>
<keyword evidence="6" id="KW-0418">Kinase</keyword>
<evidence type="ECO:0000256" key="6">
    <source>
        <dbReference type="ARBA" id="ARBA00022777"/>
    </source>
</evidence>
<dbReference type="Proteomes" id="UP000619078">
    <property type="component" value="Unassembled WGS sequence"/>
</dbReference>
<dbReference type="Gene3D" id="3.30.565.10">
    <property type="entry name" value="Histidine kinase-like ATPase, C-terminal domain"/>
    <property type="match status" value="1"/>
</dbReference>
<organism evidence="10 11">
    <name type="scientific">Mucilaginibacter glaciei</name>
    <dbReference type="NCBI Taxonomy" id="2772109"/>
    <lineage>
        <taxon>Bacteria</taxon>
        <taxon>Pseudomonadati</taxon>
        <taxon>Bacteroidota</taxon>
        <taxon>Sphingobacteriia</taxon>
        <taxon>Sphingobacteriales</taxon>
        <taxon>Sphingobacteriaceae</taxon>
        <taxon>Mucilaginibacter</taxon>
    </lineage>
</organism>
<evidence type="ECO:0000313" key="10">
    <source>
        <dbReference type="EMBL" id="MBD1393347.1"/>
    </source>
</evidence>
<dbReference type="InterPro" id="IPR011712">
    <property type="entry name" value="Sig_transdc_His_kin_sub3_dim/P"/>
</dbReference>
<name>A0A926NQT7_9SPHI</name>
<evidence type="ECO:0000256" key="2">
    <source>
        <dbReference type="ARBA" id="ARBA00012438"/>
    </source>
</evidence>
<dbReference type="Gene3D" id="1.20.5.1930">
    <property type="match status" value="1"/>
</dbReference>
<dbReference type="SMART" id="SM00387">
    <property type="entry name" value="HATPase_c"/>
    <property type="match status" value="1"/>
</dbReference>
<dbReference type="EC" id="2.7.13.3" evidence="2"/>
<protein>
    <recommendedName>
        <fullName evidence="2">histidine kinase</fullName>
        <ecNumber evidence="2">2.7.13.3</ecNumber>
    </recommendedName>
</protein>
<evidence type="ECO:0000313" key="11">
    <source>
        <dbReference type="Proteomes" id="UP000619078"/>
    </source>
</evidence>
<evidence type="ECO:0000259" key="9">
    <source>
        <dbReference type="SMART" id="SM00387"/>
    </source>
</evidence>
<dbReference type="GO" id="GO:0046983">
    <property type="term" value="F:protein dimerization activity"/>
    <property type="evidence" value="ECO:0007669"/>
    <property type="project" value="InterPro"/>
</dbReference>
<dbReference type="InterPro" id="IPR050482">
    <property type="entry name" value="Sensor_HK_TwoCompSys"/>
</dbReference>
<sequence length="236" mass="26646">MYVLLYNRNKKKHAEEKMAMQVSYETELLKTQMEVQEQTFKTIAYNLHDNIGQLLSLMTITLSSVNVNDTARTAEKIATVEDLTKRSMKEVKALSRLLQGDELLGKGLTTAIEAELDFLQRSDRYKISFTRFADIVFDDSSKAIIVFRLFQEIVNNIIQHARATEIFVTLEQVSGMYKIIMRDNGIGFNVDEKISSKTGMGLLNITKRAALIKGTAYISSIPDQGTVIILNIPIAQ</sequence>
<accession>A0A926NQT7</accession>
<dbReference type="GO" id="GO:0005524">
    <property type="term" value="F:ATP binding"/>
    <property type="evidence" value="ECO:0007669"/>
    <property type="project" value="UniProtKB-KW"/>
</dbReference>
<keyword evidence="4" id="KW-0808">Transferase</keyword>
<keyword evidence="5" id="KW-0547">Nucleotide-binding</keyword>
<dbReference type="Pfam" id="PF07730">
    <property type="entry name" value="HisKA_3"/>
    <property type="match status" value="1"/>
</dbReference>
<dbReference type="CDD" id="cd16917">
    <property type="entry name" value="HATPase_UhpB-NarQ-NarX-like"/>
    <property type="match status" value="1"/>
</dbReference>
<dbReference type="PANTHER" id="PTHR24421">
    <property type="entry name" value="NITRATE/NITRITE SENSOR PROTEIN NARX-RELATED"/>
    <property type="match status" value="1"/>
</dbReference>
<comment type="caution">
    <text evidence="10">The sequence shown here is derived from an EMBL/GenBank/DDBJ whole genome shotgun (WGS) entry which is preliminary data.</text>
</comment>
<proteinExistence type="predicted"/>
<dbReference type="GO" id="GO:0000155">
    <property type="term" value="F:phosphorelay sensor kinase activity"/>
    <property type="evidence" value="ECO:0007669"/>
    <property type="project" value="InterPro"/>
</dbReference>
<dbReference type="RefSeq" id="WP_191163076.1">
    <property type="nucleotide sequence ID" value="NZ_JACWMX010000003.1"/>
</dbReference>